<dbReference type="InterPro" id="IPR036148">
    <property type="entry name" value="MmgE/PrpD_sf"/>
</dbReference>
<dbReference type="Pfam" id="PF19305">
    <property type="entry name" value="MmgE_PrpD_C"/>
    <property type="match status" value="1"/>
</dbReference>
<evidence type="ECO:0000313" key="5">
    <source>
        <dbReference type="Proteomes" id="UP000309174"/>
    </source>
</evidence>
<evidence type="ECO:0000313" key="4">
    <source>
        <dbReference type="EMBL" id="TMQ94801.1"/>
    </source>
</evidence>
<dbReference type="Proteomes" id="UP000309174">
    <property type="component" value="Unassembled WGS sequence"/>
</dbReference>
<dbReference type="SUPFAM" id="SSF103378">
    <property type="entry name" value="2-methylcitrate dehydratase PrpD"/>
    <property type="match status" value="1"/>
</dbReference>
<dbReference type="PANTHER" id="PTHR16943">
    <property type="entry name" value="2-METHYLCITRATE DEHYDRATASE-RELATED"/>
    <property type="match status" value="1"/>
</dbReference>
<dbReference type="GO" id="GO:0016829">
    <property type="term" value="F:lyase activity"/>
    <property type="evidence" value="ECO:0007669"/>
    <property type="project" value="InterPro"/>
</dbReference>
<comment type="caution">
    <text evidence="4">The sequence shown here is derived from an EMBL/GenBank/DDBJ whole genome shotgun (WGS) entry which is preliminary data.</text>
</comment>
<gene>
    <name evidence="4" type="ORF">ETD83_23365</name>
</gene>
<evidence type="ECO:0000259" key="2">
    <source>
        <dbReference type="Pfam" id="PF03972"/>
    </source>
</evidence>
<dbReference type="Gene3D" id="3.30.1330.120">
    <property type="entry name" value="2-methylcitrate dehydratase PrpD"/>
    <property type="match status" value="1"/>
</dbReference>
<feature type="domain" description="MmgE/PrpD C-terminal" evidence="3">
    <location>
        <begin position="283"/>
        <end position="450"/>
    </location>
</feature>
<dbReference type="InterPro" id="IPR045337">
    <property type="entry name" value="MmgE_PrpD_C"/>
</dbReference>
<protein>
    <submittedName>
        <fullName evidence="4">MmgE/PrpD family protein</fullName>
    </submittedName>
</protein>
<reference evidence="4 5" key="1">
    <citation type="submission" date="2019-05" db="EMBL/GenBank/DDBJ databases">
        <title>Draft genome sequence of Actinomadura sp. 14C53.</title>
        <authorList>
            <person name="Saricaoglu S."/>
            <person name="Isik K."/>
        </authorList>
    </citation>
    <scope>NUCLEOTIDE SEQUENCE [LARGE SCALE GENOMIC DNA]</scope>
    <source>
        <strain evidence="4 5">14C53</strain>
    </source>
</reference>
<organism evidence="4 5">
    <name type="scientific">Actinomadura soli</name>
    <dbReference type="NCBI Taxonomy" id="2508997"/>
    <lineage>
        <taxon>Bacteria</taxon>
        <taxon>Bacillati</taxon>
        <taxon>Actinomycetota</taxon>
        <taxon>Actinomycetes</taxon>
        <taxon>Streptosporangiales</taxon>
        <taxon>Thermomonosporaceae</taxon>
        <taxon>Actinomadura</taxon>
    </lineage>
</organism>
<dbReference type="RefSeq" id="WP_138647285.1">
    <property type="nucleotide sequence ID" value="NZ_VCKW01000126.1"/>
</dbReference>
<dbReference type="InterPro" id="IPR042188">
    <property type="entry name" value="MmgE/PrpD_sf_2"/>
</dbReference>
<dbReference type="EMBL" id="VCKW01000126">
    <property type="protein sequence ID" value="TMQ94801.1"/>
    <property type="molecule type" value="Genomic_DNA"/>
</dbReference>
<dbReference type="Gene3D" id="1.10.4100.10">
    <property type="entry name" value="2-methylcitrate dehydratase PrpD"/>
    <property type="match status" value="1"/>
</dbReference>
<accession>A0A5C4J8I2</accession>
<name>A0A5C4J8I2_9ACTN</name>
<dbReference type="InterPro" id="IPR042183">
    <property type="entry name" value="MmgE/PrpD_sf_1"/>
</dbReference>
<dbReference type="OrthoDB" id="9797528at2"/>
<dbReference type="InterPro" id="IPR045336">
    <property type="entry name" value="MmgE_PrpD_N"/>
</dbReference>
<evidence type="ECO:0000259" key="3">
    <source>
        <dbReference type="Pfam" id="PF19305"/>
    </source>
</evidence>
<proteinExistence type="inferred from homology"/>
<feature type="domain" description="MmgE/PrpD N-terminal" evidence="2">
    <location>
        <begin position="14"/>
        <end position="259"/>
    </location>
</feature>
<sequence>MAERELPSEPELARELAEFAAATSFATLPDDVVDSVRKRVLDVIGLCVAAHRLPTSAAVLEYVQDQGGRPQAHAIGGGAAVPAPLAALANGVLAHSLDYDDTHLPSVLHPSASVVPAALAAGERAGASGRGTIRAIAVGLEVCVRLGMAGYDARAGNSTFFEHGQHATSICGALGGAVAAGLQLGLDGDGLLDALGVAASMASGLIEANRTGGTVKRLHCGWAAHSAVTAAELVGRGFTGPPTVLEGRFGFFQAFLRGEYEPKEITEGLGSDWAVPGIFFKPYPANHFTHAAVDTAIALREQGLAADRVASLTLGVPAPVIRSIGRPIELKRAPETGYQAQFSGPYAVVAGLLGGGGLGVGLGDYTDELARDPYRRALMAKVDVVADDRATEIFPMQFPAVLTARDVDGREWRHEVPVNRGGPDRPVSDAELELKFRDNTRGRLSADAAAGTARRVRGLADLAGVGDLLRPLADFQDRDTKEETHG</sequence>
<keyword evidence="5" id="KW-1185">Reference proteome</keyword>
<dbReference type="AlphaFoldDB" id="A0A5C4J8I2"/>
<dbReference type="Pfam" id="PF03972">
    <property type="entry name" value="MmgE_PrpD_N"/>
    <property type="match status" value="1"/>
</dbReference>
<evidence type="ECO:0000256" key="1">
    <source>
        <dbReference type="ARBA" id="ARBA00006174"/>
    </source>
</evidence>
<dbReference type="InterPro" id="IPR005656">
    <property type="entry name" value="MmgE_PrpD"/>
</dbReference>
<comment type="similarity">
    <text evidence="1">Belongs to the PrpD family.</text>
</comment>
<dbReference type="PANTHER" id="PTHR16943:SF8">
    <property type="entry name" value="2-METHYLCITRATE DEHYDRATASE"/>
    <property type="match status" value="1"/>
</dbReference>